<comment type="similarity">
    <text evidence="1 4">Belongs to the glycosyl hydrolase 26 family.</text>
</comment>
<evidence type="ECO:0000256" key="2">
    <source>
        <dbReference type="ARBA" id="ARBA00022801"/>
    </source>
</evidence>
<keyword evidence="8" id="KW-1185">Reference proteome</keyword>
<dbReference type="PRINTS" id="PR00739">
    <property type="entry name" value="GLHYDRLASE26"/>
</dbReference>
<feature type="active site" description="Nucleophile" evidence="4">
    <location>
        <position position="280"/>
    </location>
</feature>
<dbReference type="Proteomes" id="UP001319045">
    <property type="component" value="Chromosome"/>
</dbReference>
<dbReference type="PANTHER" id="PTHR40079:SF4">
    <property type="entry name" value="GH26 DOMAIN-CONTAINING PROTEIN-RELATED"/>
    <property type="match status" value="1"/>
</dbReference>
<evidence type="ECO:0000313" key="7">
    <source>
        <dbReference type="EMBL" id="BCS86241.1"/>
    </source>
</evidence>
<keyword evidence="3 4" id="KW-0326">Glycosidase</keyword>
<evidence type="ECO:0000256" key="3">
    <source>
        <dbReference type="ARBA" id="ARBA00023295"/>
    </source>
</evidence>
<organism evidence="7 8">
    <name type="scientific">Prevotella herbatica</name>
    <dbReference type="NCBI Taxonomy" id="2801997"/>
    <lineage>
        <taxon>Bacteria</taxon>
        <taxon>Pseudomonadati</taxon>
        <taxon>Bacteroidota</taxon>
        <taxon>Bacteroidia</taxon>
        <taxon>Bacteroidales</taxon>
        <taxon>Prevotellaceae</taxon>
        <taxon>Prevotella</taxon>
    </lineage>
</organism>
<name>A0ABM7P0H7_9BACT</name>
<dbReference type="PIRSF" id="PIRSF018168">
    <property type="entry name" value="Mannan-1_4-beta-mannosidase"/>
    <property type="match status" value="1"/>
</dbReference>
<feature type="active site" description="Proton donor" evidence="4">
    <location>
        <position position="176"/>
    </location>
</feature>
<evidence type="ECO:0000259" key="6">
    <source>
        <dbReference type="PROSITE" id="PS51764"/>
    </source>
</evidence>
<gene>
    <name evidence="7" type="ORF">prwr041_21340</name>
</gene>
<dbReference type="InterPro" id="IPR017853">
    <property type="entry name" value="GH"/>
</dbReference>
<dbReference type="InterPro" id="IPR000805">
    <property type="entry name" value="Glyco_hydro_26"/>
</dbReference>
<protein>
    <submittedName>
        <fullName evidence="7">Mannan endo-1,4-beta-mannosidase</fullName>
    </submittedName>
</protein>
<dbReference type="InterPro" id="IPR022790">
    <property type="entry name" value="GH26_dom"/>
</dbReference>
<dbReference type="SUPFAM" id="SSF51445">
    <property type="entry name" value="(Trans)glycosidases"/>
    <property type="match status" value="1"/>
</dbReference>
<keyword evidence="5" id="KW-0732">Signal</keyword>
<evidence type="ECO:0000256" key="1">
    <source>
        <dbReference type="ARBA" id="ARBA00007754"/>
    </source>
</evidence>
<evidence type="ECO:0000256" key="5">
    <source>
        <dbReference type="SAM" id="SignalP"/>
    </source>
</evidence>
<sequence>MKRFAILNAIFFLTLGVNANTPACKLIKRLKTLQKAGIMIGHQDDPVYGKTWKWDLGKSDVLSVTGDYPAVMGFDLGEIELGHTKNLDKVSFDRMRKEIIAQYKRGGIITLSWHPHNPVTGKSAWDTTGNAVKEIFPEGSMYSKFDGWLKIVAEFINSLKTEDGIKIPVIFRPWHEMSGGWFWWGKNGCTSDEYKRLYMLTHDKLETEYHCDNIVWAFSPNSGYNDFMKYYPGNRYVDVLGVDLYEFDKDNAKYQQSLKHDLDEITLIGKKEKKIVALTETGCQQLPYADWFTNTLWTVLKNYKLSYVLFWRNAWDNEKELYISYPGHSTEADFKKFYDIKQTLFVKDLDK</sequence>
<dbReference type="InterPro" id="IPR016714">
    <property type="entry name" value="MANB/E"/>
</dbReference>
<feature type="domain" description="GH26" evidence="6">
    <location>
        <begin position="21"/>
        <end position="347"/>
    </location>
</feature>
<evidence type="ECO:0000256" key="4">
    <source>
        <dbReference type="PROSITE-ProRule" id="PRU01100"/>
    </source>
</evidence>
<dbReference type="PANTHER" id="PTHR40079">
    <property type="entry name" value="MANNAN ENDO-1,4-BETA-MANNOSIDASE E-RELATED"/>
    <property type="match status" value="1"/>
</dbReference>
<accession>A0ABM7P0H7</accession>
<keyword evidence="2 4" id="KW-0378">Hydrolase</keyword>
<evidence type="ECO:0000313" key="8">
    <source>
        <dbReference type="Proteomes" id="UP001319045"/>
    </source>
</evidence>
<reference evidence="7 8" key="1">
    <citation type="journal article" date="2022" name="Int. J. Syst. Evol. Microbiol.">
        <title>Prevotella herbatica sp. nov., a plant polysaccharide-decomposing anaerobic bacterium isolated from a methanogenic reactor.</title>
        <authorList>
            <person name="Uek A."/>
            <person name="Tonouchi A."/>
            <person name="Kaku N."/>
            <person name="Ueki K."/>
        </authorList>
    </citation>
    <scope>NUCLEOTIDE SEQUENCE [LARGE SCALE GENOMIC DNA]</scope>
    <source>
        <strain evidence="7 8">WR041</strain>
    </source>
</reference>
<dbReference type="EMBL" id="AP024484">
    <property type="protein sequence ID" value="BCS86241.1"/>
    <property type="molecule type" value="Genomic_DNA"/>
</dbReference>
<dbReference type="Gene3D" id="3.20.20.80">
    <property type="entry name" value="Glycosidases"/>
    <property type="match status" value="1"/>
</dbReference>
<dbReference type="RefSeq" id="WP_207153811.1">
    <property type="nucleotide sequence ID" value="NZ_AP024484.1"/>
</dbReference>
<proteinExistence type="inferred from homology"/>
<dbReference type="Pfam" id="PF02156">
    <property type="entry name" value="Glyco_hydro_26"/>
    <property type="match status" value="1"/>
</dbReference>
<feature type="signal peptide" evidence="5">
    <location>
        <begin position="1"/>
        <end position="19"/>
    </location>
</feature>
<dbReference type="PROSITE" id="PS51764">
    <property type="entry name" value="GH26"/>
    <property type="match status" value="1"/>
</dbReference>
<feature type="chain" id="PRO_5046922717" evidence="5">
    <location>
        <begin position="20"/>
        <end position="351"/>
    </location>
</feature>